<dbReference type="EMBL" id="JAZDUE010000016">
    <property type="protein sequence ID" value="MEE4025080.1"/>
    <property type="molecule type" value="Genomic_DNA"/>
</dbReference>
<dbReference type="RefSeq" id="WP_330506425.1">
    <property type="nucleotide sequence ID" value="NZ_JAZDUE010000016.1"/>
</dbReference>
<reference evidence="1 2" key="1">
    <citation type="submission" date="2024-01" db="EMBL/GenBank/DDBJ databases">
        <title>Draft genome sequence of Gordonia sp. PKS22-38.</title>
        <authorList>
            <person name="Suphannarot A."/>
            <person name="Mingma R."/>
        </authorList>
    </citation>
    <scope>NUCLEOTIDE SEQUENCE [LARGE SCALE GENOMIC DNA]</scope>
    <source>
        <strain evidence="1 2">PKS22-38</strain>
    </source>
</reference>
<gene>
    <name evidence="1" type="ORF">V1Y59_18490</name>
</gene>
<proteinExistence type="predicted"/>
<sequence>MGSALAMVAGTAACYNYGEPEVVIRDMSLDATWRTVNANLHELVPDWDANRPFPEHPLDWPATLVGCEIGDDSRLTGPPWSVSVETELIDLEQSELADIDRGLDALAAQGYVSGKVGSSESTEDRHVENGEGFSVHLRADEQSGTYQVVSVSPCIRFDGDDKY</sequence>
<name>A0ABU7MXM2_9ACTN</name>
<organism evidence="1 2">
    <name type="scientific">Gordonia prachuapensis</name>
    <dbReference type="NCBI Taxonomy" id="3115651"/>
    <lineage>
        <taxon>Bacteria</taxon>
        <taxon>Bacillati</taxon>
        <taxon>Actinomycetota</taxon>
        <taxon>Actinomycetes</taxon>
        <taxon>Mycobacteriales</taxon>
        <taxon>Gordoniaceae</taxon>
        <taxon>Gordonia</taxon>
    </lineage>
</organism>
<keyword evidence="2" id="KW-1185">Reference proteome</keyword>
<dbReference type="Proteomes" id="UP001335729">
    <property type="component" value="Unassembled WGS sequence"/>
</dbReference>
<evidence type="ECO:0008006" key="3">
    <source>
        <dbReference type="Google" id="ProtNLM"/>
    </source>
</evidence>
<comment type="caution">
    <text evidence="1">The sequence shown here is derived from an EMBL/GenBank/DDBJ whole genome shotgun (WGS) entry which is preliminary data.</text>
</comment>
<evidence type="ECO:0000313" key="1">
    <source>
        <dbReference type="EMBL" id="MEE4025080.1"/>
    </source>
</evidence>
<evidence type="ECO:0000313" key="2">
    <source>
        <dbReference type="Proteomes" id="UP001335729"/>
    </source>
</evidence>
<protein>
    <recommendedName>
        <fullName evidence="3">Lipoprotein</fullName>
    </recommendedName>
</protein>
<accession>A0ABU7MXM2</accession>